<evidence type="ECO:0000259" key="1">
    <source>
        <dbReference type="PROSITE" id="PS51186"/>
    </source>
</evidence>
<evidence type="ECO:0000313" key="3">
    <source>
        <dbReference type="Proteomes" id="UP000035021"/>
    </source>
</evidence>
<gene>
    <name evidence="2" type="ORF">GP2_014_01040</name>
</gene>
<dbReference type="InterPro" id="IPR016181">
    <property type="entry name" value="Acyl_CoA_acyltransferase"/>
</dbReference>
<dbReference type="Gene3D" id="3.40.630.30">
    <property type="match status" value="1"/>
</dbReference>
<dbReference type="SUPFAM" id="SSF55729">
    <property type="entry name" value="Acyl-CoA N-acyltransferases (Nat)"/>
    <property type="match status" value="1"/>
</dbReference>
<dbReference type="CDD" id="cd04301">
    <property type="entry name" value="NAT_SF"/>
    <property type="match status" value="1"/>
</dbReference>
<protein>
    <submittedName>
        <fullName evidence="2">Acetyltransferase</fullName>
    </submittedName>
</protein>
<proteinExistence type="predicted"/>
<dbReference type="RefSeq" id="WP_006899980.1">
    <property type="nucleotide sequence ID" value="NZ_BAOQ01000014.1"/>
</dbReference>
<organism evidence="2 3">
    <name type="scientific">Gordonia paraffinivorans NBRC 108238</name>
    <dbReference type="NCBI Taxonomy" id="1223543"/>
    <lineage>
        <taxon>Bacteria</taxon>
        <taxon>Bacillati</taxon>
        <taxon>Actinomycetota</taxon>
        <taxon>Actinomycetes</taxon>
        <taxon>Mycobacteriales</taxon>
        <taxon>Gordoniaceae</taxon>
        <taxon>Gordonia</taxon>
    </lineage>
</organism>
<dbReference type="InterPro" id="IPR000182">
    <property type="entry name" value="GNAT_dom"/>
</dbReference>
<accession>A0ABQ0IJI6</accession>
<dbReference type="Proteomes" id="UP000035021">
    <property type="component" value="Unassembled WGS sequence"/>
</dbReference>
<comment type="caution">
    <text evidence="2">The sequence shown here is derived from an EMBL/GenBank/DDBJ whole genome shotgun (WGS) entry which is preliminary data.</text>
</comment>
<dbReference type="PROSITE" id="PS51186">
    <property type="entry name" value="GNAT"/>
    <property type="match status" value="1"/>
</dbReference>
<reference evidence="2 3" key="1">
    <citation type="submission" date="2013-02" db="EMBL/GenBank/DDBJ databases">
        <title>Whole genome shotgun sequence of Gordonia paraffinivorans NBRC 108238.</title>
        <authorList>
            <person name="Isaki-Nakamura S."/>
            <person name="Hosoyama A."/>
            <person name="Tsuchikane K."/>
            <person name="Ando Y."/>
            <person name="Baba S."/>
            <person name="Ohji S."/>
            <person name="Hamada M."/>
            <person name="Tamura T."/>
            <person name="Yamazoe A."/>
            <person name="Yamazaki S."/>
            <person name="Fujita N."/>
        </authorList>
    </citation>
    <scope>NUCLEOTIDE SEQUENCE [LARGE SCALE GENOMIC DNA]</scope>
    <source>
        <strain evidence="2 3">NBRC 108238</strain>
    </source>
</reference>
<name>A0ABQ0IJI6_9ACTN</name>
<dbReference type="EMBL" id="BAOQ01000014">
    <property type="protein sequence ID" value="GAC83746.1"/>
    <property type="molecule type" value="Genomic_DNA"/>
</dbReference>
<dbReference type="InterPro" id="IPR056935">
    <property type="entry name" value="Rv0428c-like_C"/>
</dbReference>
<dbReference type="Pfam" id="PF24553">
    <property type="entry name" value="Rv0428c_C"/>
    <property type="match status" value="1"/>
</dbReference>
<evidence type="ECO:0000313" key="2">
    <source>
        <dbReference type="EMBL" id="GAC83746.1"/>
    </source>
</evidence>
<keyword evidence="3" id="KW-1185">Reference proteome</keyword>
<feature type="domain" description="N-acetyltransferase" evidence="1">
    <location>
        <begin position="167"/>
        <end position="335"/>
    </location>
</feature>
<sequence length="337" mass="35808">MGVSPSGAVVGDRVVVRYLLGDATPADWRGNPDAAQSDVTGILVDDADPLRLERDGEVVSIPHAVVTSVRLLSARPVRNSEIRTLEHVAARSWPGVDTAWIAGWFCRAGRGFSRRANSALPLERSARADLAALREIARWYAEHGLPPLLALPDRLMTASTVGGVEGIEVQRLTCDLTSLAETLSGTTASAVALTDTPAPDWLTAYAGNRTTGDAEAVRAVVTAGEGPPVFARIGADSTDRGPASIGRGVVTEATDGRKWLGLSALWTDPERRGAGLSTQVLAALVAWGRENGAESAHLQVETTNRLAGSWYRRLGFGLHHTYRYLTPDVHADPTGGR</sequence>